<keyword evidence="4" id="KW-0443">Lipid metabolism</keyword>
<dbReference type="GO" id="GO:0016410">
    <property type="term" value="F:N-acyltransferase activity"/>
    <property type="evidence" value="ECO:0007669"/>
    <property type="project" value="TreeGrafter"/>
</dbReference>
<evidence type="ECO:0008006" key="9">
    <source>
        <dbReference type="Google" id="ProtNLM"/>
    </source>
</evidence>
<feature type="domain" description="Spondin" evidence="5">
    <location>
        <begin position="181"/>
        <end position="216"/>
    </location>
</feature>
<proteinExistence type="inferred from homology"/>
<dbReference type="Proteomes" id="UP000823561">
    <property type="component" value="Chromosome 21"/>
</dbReference>
<dbReference type="EMBL" id="JADWDJ010000021">
    <property type="protein sequence ID" value="KAG5264168.1"/>
    <property type="molecule type" value="Genomic_DNA"/>
</dbReference>
<dbReference type="PANTHER" id="PTHR13943">
    <property type="entry name" value="HRAS-LIKE SUPPRESSOR - RELATED"/>
    <property type="match status" value="1"/>
</dbReference>
<name>A0AAV6FMP8_9TELE</name>
<dbReference type="Pfam" id="PF04970">
    <property type="entry name" value="LRAT"/>
    <property type="match status" value="1"/>
</dbReference>
<dbReference type="InterPro" id="IPR051496">
    <property type="entry name" value="H-rev107_PLA/AT"/>
</dbReference>
<dbReference type="GO" id="GO:0008970">
    <property type="term" value="F:phospholipase A1 activity"/>
    <property type="evidence" value="ECO:0007669"/>
    <property type="project" value="TreeGrafter"/>
</dbReference>
<feature type="domain" description="LRAT" evidence="6">
    <location>
        <begin position="72"/>
        <end position="180"/>
    </location>
</feature>
<dbReference type="InterPro" id="IPR007053">
    <property type="entry name" value="LRAT_dom"/>
</dbReference>
<evidence type="ECO:0000313" key="7">
    <source>
        <dbReference type="EMBL" id="KAG5264168.1"/>
    </source>
</evidence>
<evidence type="ECO:0000256" key="2">
    <source>
        <dbReference type="ARBA" id="ARBA00022679"/>
    </source>
</evidence>
<sequence>MTMRGDSGGAVPYVLGPAVSWCYYFNSEPSVNKDRTNHLHEPTLHTGDLGWCLGAMGCCLSCIYRDPVPGDMVEIMETLYSHWVVYVGDGYVVHFTVPDSAKYLPISKGHIARSKLAEMVVGRSHRVNNYLDDRYEPRPTAVIVEEANAWVGKPLDYNLLLENCEHFVTYLRYGHAESRQVKRGCCVCASCTVVWVEIIKWFKRKHPKDMPAEEVV</sequence>
<evidence type="ECO:0000259" key="6">
    <source>
        <dbReference type="PROSITE" id="PS51934"/>
    </source>
</evidence>
<dbReference type="PROSITE" id="PS51934">
    <property type="entry name" value="LRAT"/>
    <property type="match status" value="1"/>
</dbReference>
<protein>
    <recommendedName>
        <fullName evidence="9">LRAT domain-containing protein</fullName>
    </recommendedName>
</protein>
<dbReference type="PANTHER" id="PTHR13943:SF31">
    <property type="entry name" value="PHOSPHOLIPASE A AND ACYLTRANSFERASE 3"/>
    <property type="match status" value="1"/>
</dbReference>
<organism evidence="7 8">
    <name type="scientific">Alosa alosa</name>
    <name type="common">allis shad</name>
    <dbReference type="NCBI Taxonomy" id="278164"/>
    <lineage>
        <taxon>Eukaryota</taxon>
        <taxon>Metazoa</taxon>
        <taxon>Chordata</taxon>
        <taxon>Craniata</taxon>
        <taxon>Vertebrata</taxon>
        <taxon>Euteleostomi</taxon>
        <taxon>Actinopterygii</taxon>
        <taxon>Neopterygii</taxon>
        <taxon>Teleostei</taxon>
        <taxon>Clupei</taxon>
        <taxon>Clupeiformes</taxon>
        <taxon>Clupeoidei</taxon>
        <taxon>Clupeidae</taxon>
        <taxon>Alosa</taxon>
    </lineage>
</organism>
<dbReference type="GO" id="GO:0005737">
    <property type="term" value="C:cytoplasm"/>
    <property type="evidence" value="ECO:0007669"/>
    <property type="project" value="TreeGrafter"/>
</dbReference>
<evidence type="ECO:0000259" key="5">
    <source>
        <dbReference type="PROSITE" id="PS51020"/>
    </source>
</evidence>
<comment type="caution">
    <text evidence="7">The sequence shown here is derived from an EMBL/GenBank/DDBJ whole genome shotgun (WGS) entry which is preliminary data.</text>
</comment>
<dbReference type="GO" id="GO:0070292">
    <property type="term" value="P:N-acylphosphatidylethanolamine metabolic process"/>
    <property type="evidence" value="ECO:0007669"/>
    <property type="project" value="TreeGrafter"/>
</dbReference>
<keyword evidence="8" id="KW-1185">Reference proteome</keyword>
<dbReference type="GO" id="GO:0004623">
    <property type="term" value="F:phospholipase A2 activity"/>
    <property type="evidence" value="ECO:0007669"/>
    <property type="project" value="TreeGrafter"/>
</dbReference>
<evidence type="ECO:0000313" key="8">
    <source>
        <dbReference type="Proteomes" id="UP000823561"/>
    </source>
</evidence>
<evidence type="ECO:0000256" key="4">
    <source>
        <dbReference type="ARBA" id="ARBA00023098"/>
    </source>
</evidence>
<dbReference type="InterPro" id="IPR009465">
    <property type="entry name" value="Spondin_N"/>
</dbReference>
<keyword evidence="3" id="KW-0378">Hydrolase</keyword>
<dbReference type="Gene3D" id="3.90.1720.10">
    <property type="entry name" value="endopeptidase domain like (from Nostoc punctiforme)"/>
    <property type="match status" value="1"/>
</dbReference>
<dbReference type="AlphaFoldDB" id="A0AAV6FMP8"/>
<evidence type="ECO:0000256" key="3">
    <source>
        <dbReference type="ARBA" id="ARBA00022801"/>
    </source>
</evidence>
<gene>
    <name evidence="7" type="ORF">AALO_G00272900</name>
</gene>
<keyword evidence="2" id="KW-0808">Transferase</keyword>
<accession>A0AAV6FMP8</accession>
<dbReference type="PROSITE" id="PS51020">
    <property type="entry name" value="SPONDIN"/>
    <property type="match status" value="1"/>
</dbReference>
<evidence type="ECO:0000256" key="1">
    <source>
        <dbReference type="ARBA" id="ARBA00007824"/>
    </source>
</evidence>
<comment type="similarity">
    <text evidence="1">Belongs to the H-rev107 family.</text>
</comment>
<reference evidence="7" key="1">
    <citation type="submission" date="2020-10" db="EMBL/GenBank/DDBJ databases">
        <title>Chromosome-scale genome assembly of the Allis shad, Alosa alosa.</title>
        <authorList>
            <person name="Margot Z."/>
            <person name="Christophe K."/>
            <person name="Cabau C."/>
            <person name="Louis A."/>
            <person name="Berthelot C."/>
            <person name="Parey E."/>
            <person name="Roest Crollius H."/>
            <person name="Montfort J."/>
            <person name="Robinson-Rechavi M."/>
            <person name="Bucao C."/>
            <person name="Bouchez O."/>
            <person name="Gislard M."/>
            <person name="Lluch J."/>
            <person name="Milhes M."/>
            <person name="Lampietro C."/>
            <person name="Lopez Roques C."/>
            <person name="Donnadieu C."/>
            <person name="Braasch I."/>
            <person name="Desvignes T."/>
            <person name="Postlethwait J."/>
            <person name="Bobe J."/>
            <person name="Guiguen Y."/>
        </authorList>
    </citation>
    <scope>NUCLEOTIDE SEQUENCE</scope>
    <source>
        <strain evidence="7">M-15738</strain>
        <tissue evidence="7">Blood</tissue>
    </source>
</reference>